<evidence type="ECO:0000313" key="2">
    <source>
        <dbReference type="EMBL" id="JAR91570.1"/>
    </source>
</evidence>
<keyword evidence="1" id="KW-0472">Membrane</keyword>
<reference evidence="2" key="1">
    <citation type="journal article" date="2018" name="PLoS Negl. Trop. Dis.">
        <title>Sialome diversity of ticks revealed by RNAseq of single tick salivary glands.</title>
        <authorList>
            <person name="Perner J."/>
            <person name="Kropackova S."/>
            <person name="Kopacek P."/>
            <person name="Ribeiro J.M."/>
        </authorList>
    </citation>
    <scope>NUCLEOTIDE SEQUENCE</scope>
    <source>
        <strain evidence="2">Siblings of single egg batch collected in Ceske Budejovice</strain>
        <tissue evidence="2">Salivary glands</tissue>
    </source>
</reference>
<evidence type="ECO:0000256" key="1">
    <source>
        <dbReference type="SAM" id="Phobius"/>
    </source>
</evidence>
<keyword evidence="1" id="KW-1133">Transmembrane helix</keyword>
<sequence>MSYCEPTSLACAVIAAASHATHACPHQCIVSFVLCFLVFVLPNLGFHCAILVQTFLVLLIKVAQTLGHNSYLRLQLSRQTGWLGRGLPNVLRRQFKVKLK</sequence>
<dbReference type="EMBL" id="GEGO01003834">
    <property type="protein sequence ID" value="JAR91570.1"/>
    <property type="molecule type" value="Transcribed_RNA"/>
</dbReference>
<name>A0A147BLA0_IXORI</name>
<dbReference type="AlphaFoldDB" id="A0A147BLA0"/>
<accession>A0A147BLA0</accession>
<feature type="transmembrane region" description="Helical" evidence="1">
    <location>
        <begin position="30"/>
        <end position="60"/>
    </location>
</feature>
<protein>
    <submittedName>
        <fullName evidence="2">Uncharacterized protein</fullName>
    </submittedName>
</protein>
<proteinExistence type="predicted"/>
<organism evidence="2">
    <name type="scientific">Ixodes ricinus</name>
    <name type="common">Common tick</name>
    <name type="synonym">Acarus ricinus</name>
    <dbReference type="NCBI Taxonomy" id="34613"/>
    <lineage>
        <taxon>Eukaryota</taxon>
        <taxon>Metazoa</taxon>
        <taxon>Ecdysozoa</taxon>
        <taxon>Arthropoda</taxon>
        <taxon>Chelicerata</taxon>
        <taxon>Arachnida</taxon>
        <taxon>Acari</taxon>
        <taxon>Parasitiformes</taxon>
        <taxon>Ixodida</taxon>
        <taxon>Ixodoidea</taxon>
        <taxon>Ixodidae</taxon>
        <taxon>Ixodinae</taxon>
        <taxon>Ixodes</taxon>
    </lineage>
</organism>
<keyword evidence="1" id="KW-0812">Transmembrane</keyword>